<dbReference type="InterPro" id="IPR021109">
    <property type="entry name" value="Peptidase_aspartic_dom_sf"/>
</dbReference>
<protein>
    <recommendedName>
        <fullName evidence="1">Retrotransposon gag domain-containing protein</fullName>
    </recommendedName>
</protein>
<reference evidence="3" key="1">
    <citation type="journal article" date="2018" name="Gigascience">
        <title>Genome assembly of the Pink Ipe (Handroanthus impetiginosus, Bignoniaceae), a highly valued, ecologically keystone Neotropical timber forest tree.</title>
        <authorList>
            <person name="Silva-Junior O.B."/>
            <person name="Grattapaglia D."/>
            <person name="Novaes E."/>
            <person name="Collevatti R.G."/>
        </authorList>
    </citation>
    <scope>NUCLEOTIDE SEQUENCE [LARGE SCALE GENOMIC DNA]</scope>
    <source>
        <strain evidence="3">cv. UFG-1</strain>
    </source>
</reference>
<organism evidence="2 3">
    <name type="scientific">Handroanthus impetiginosus</name>
    <dbReference type="NCBI Taxonomy" id="429701"/>
    <lineage>
        <taxon>Eukaryota</taxon>
        <taxon>Viridiplantae</taxon>
        <taxon>Streptophyta</taxon>
        <taxon>Embryophyta</taxon>
        <taxon>Tracheophyta</taxon>
        <taxon>Spermatophyta</taxon>
        <taxon>Magnoliopsida</taxon>
        <taxon>eudicotyledons</taxon>
        <taxon>Gunneridae</taxon>
        <taxon>Pentapetalae</taxon>
        <taxon>asterids</taxon>
        <taxon>lamiids</taxon>
        <taxon>Lamiales</taxon>
        <taxon>Bignoniaceae</taxon>
        <taxon>Crescentiina</taxon>
        <taxon>Tabebuia alliance</taxon>
        <taxon>Handroanthus</taxon>
    </lineage>
</organism>
<gene>
    <name evidence="2" type="ORF">CDL12_06610</name>
</gene>
<dbReference type="Gene3D" id="2.40.70.10">
    <property type="entry name" value="Acid Proteases"/>
    <property type="match status" value="1"/>
</dbReference>
<dbReference type="CDD" id="cd00303">
    <property type="entry name" value="retropepsin_like"/>
    <property type="match status" value="1"/>
</dbReference>
<dbReference type="OrthoDB" id="1934381at2759"/>
<dbReference type="EMBL" id="NKXS01001063">
    <property type="protein sequence ID" value="PIN20698.1"/>
    <property type="molecule type" value="Genomic_DNA"/>
</dbReference>
<sequence length="591" mass="67346">MKHRRSRRSRRTRSCPRIWALSSDSEKLSAQIPRGITCEKAKIQIWHHTILKLNALFEHEEENWRNTTPSLCEEQFISKFFLQEKTAALRVEITMFRRGMAETIYDAWSRFKKMLRNCPNHDIPRHIQVHTFYHGLIDGGKDKLDHLSGDSFLSGTTAECHNLLNNLVANYYEKKPERATPSKITRVIEVDQVTTLNAKIDSLIQSMKNFDDKAQCQAVTLHNDRELQEIVKEAAKAKGNEVTSEENEKEVEAPLEIKAFEQIPSYVKFIKDILPKKRRLGDYETVALTEECSAIIQNKLPPKLKDPRNFMIPCTIGTHFSGRALCNLGDSINLMPYSIYQTLGLGEAKSTSITLQLANRSLTYPKGVIEDILVKVDKFIFPADFVVLDIEVDSEIPNILGRPFLATGRTLIDIQKGELTIRVQDQQITFNVFKAMKFPKESDECCSVSIFDNLAGKESIAERTMDPHEHALLGQIDEENEEDHEVVKTLDALKFLKSRGVESLERTEPSKVLKPSIKEPPTLELKPLPSHLCYSYLGESDTLPVIISFSLSDLQVVKLLRVLRNHKYTIGWTIADIKGISPSFCMHKTLL</sequence>
<keyword evidence="3" id="KW-1185">Reference proteome</keyword>
<evidence type="ECO:0000259" key="1">
    <source>
        <dbReference type="Pfam" id="PF03732"/>
    </source>
</evidence>
<dbReference type="InterPro" id="IPR005162">
    <property type="entry name" value="Retrotrans_gag_dom"/>
</dbReference>
<dbReference type="Proteomes" id="UP000231279">
    <property type="component" value="Unassembled WGS sequence"/>
</dbReference>
<dbReference type="PANTHER" id="PTHR33067:SF39">
    <property type="entry name" value="TRANSCRIPTION FACTOR INTERACTOR AND REGULATOR CCHC(ZN) FAMILY"/>
    <property type="match status" value="1"/>
</dbReference>
<dbReference type="PANTHER" id="PTHR33067">
    <property type="entry name" value="RNA-DIRECTED DNA POLYMERASE-RELATED"/>
    <property type="match status" value="1"/>
</dbReference>
<name>A0A2G9HT49_9LAMI</name>
<evidence type="ECO:0000313" key="3">
    <source>
        <dbReference type="Proteomes" id="UP000231279"/>
    </source>
</evidence>
<feature type="domain" description="Retrotransposon gag" evidence="1">
    <location>
        <begin position="72"/>
        <end position="136"/>
    </location>
</feature>
<dbReference type="Pfam" id="PF03732">
    <property type="entry name" value="Retrotrans_gag"/>
    <property type="match status" value="1"/>
</dbReference>
<proteinExistence type="predicted"/>
<dbReference type="AlphaFoldDB" id="A0A2G9HT49"/>
<accession>A0A2G9HT49</accession>
<comment type="caution">
    <text evidence="2">The sequence shown here is derived from an EMBL/GenBank/DDBJ whole genome shotgun (WGS) entry which is preliminary data.</text>
</comment>
<evidence type="ECO:0000313" key="2">
    <source>
        <dbReference type="EMBL" id="PIN20698.1"/>
    </source>
</evidence>